<evidence type="ECO:0008006" key="4">
    <source>
        <dbReference type="Google" id="ProtNLM"/>
    </source>
</evidence>
<keyword evidence="1" id="KW-0732">Signal</keyword>
<evidence type="ECO:0000313" key="3">
    <source>
        <dbReference type="Proteomes" id="UP000759537"/>
    </source>
</evidence>
<comment type="caution">
    <text evidence="2">The sequence shown here is derived from an EMBL/GenBank/DDBJ whole genome shotgun (WGS) entry which is preliminary data.</text>
</comment>
<dbReference type="EMBL" id="WHVB01000009">
    <property type="protein sequence ID" value="KAF8479633.1"/>
    <property type="molecule type" value="Genomic_DNA"/>
</dbReference>
<sequence length="90" mass="10384">MPLLIAFNLMFLGSCRRRNTPSRRVSAPPRTTVTDKMRCFEDFDGSEDFRSGPCVHHPFLGFHVRQNSQEEIWLEESRTKLASINSANLE</sequence>
<protein>
    <recommendedName>
        <fullName evidence="4">Secreted protein</fullName>
    </recommendedName>
</protein>
<dbReference type="AlphaFoldDB" id="A0A9P5MV72"/>
<proteinExistence type="predicted"/>
<organism evidence="2 3">
    <name type="scientific">Russula ochroleuca</name>
    <dbReference type="NCBI Taxonomy" id="152965"/>
    <lineage>
        <taxon>Eukaryota</taxon>
        <taxon>Fungi</taxon>
        <taxon>Dikarya</taxon>
        <taxon>Basidiomycota</taxon>
        <taxon>Agaricomycotina</taxon>
        <taxon>Agaricomycetes</taxon>
        <taxon>Russulales</taxon>
        <taxon>Russulaceae</taxon>
        <taxon>Russula</taxon>
    </lineage>
</organism>
<evidence type="ECO:0000256" key="1">
    <source>
        <dbReference type="SAM" id="SignalP"/>
    </source>
</evidence>
<reference evidence="2" key="2">
    <citation type="journal article" date="2020" name="Nat. Commun.">
        <title>Large-scale genome sequencing of mycorrhizal fungi provides insights into the early evolution of symbiotic traits.</title>
        <authorList>
            <person name="Miyauchi S."/>
            <person name="Kiss E."/>
            <person name="Kuo A."/>
            <person name="Drula E."/>
            <person name="Kohler A."/>
            <person name="Sanchez-Garcia M."/>
            <person name="Morin E."/>
            <person name="Andreopoulos B."/>
            <person name="Barry K.W."/>
            <person name="Bonito G."/>
            <person name="Buee M."/>
            <person name="Carver A."/>
            <person name="Chen C."/>
            <person name="Cichocki N."/>
            <person name="Clum A."/>
            <person name="Culley D."/>
            <person name="Crous P.W."/>
            <person name="Fauchery L."/>
            <person name="Girlanda M."/>
            <person name="Hayes R.D."/>
            <person name="Keri Z."/>
            <person name="LaButti K."/>
            <person name="Lipzen A."/>
            <person name="Lombard V."/>
            <person name="Magnuson J."/>
            <person name="Maillard F."/>
            <person name="Murat C."/>
            <person name="Nolan M."/>
            <person name="Ohm R.A."/>
            <person name="Pangilinan J."/>
            <person name="Pereira M.F."/>
            <person name="Perotto S."/>
            <person name="Peter M."/>
            <person name="Pfister S."/>
            <person name="Riley R."/>
            <person name="Sitrit Y."/>
            <person name="Stielow J.B."/>
            <person name="Szollosi G."/>
            <person name="Zifcakova L."/>
            <person name="Stursova M."/>
            <person name="Spatafora J.W."/>
            <person name="Tedersoo L."/>
            <person name="Vaario L.M."/>
            <person name="Yamada A."/>
            <person name="Yan M."/>
            <person name="Wang P."/>
            <person name="Xu J."/>
            <person name="Bruns T."/>
            <person name="Baldrian P."/>
            <person name="Vilgalys R."/>
            <person name="Dunand C."/>
            <person name="Henrissat B."/>
            <person name="Grigoriev I.V."/>
            <person name="Hibbett D."/>
            <person name="Nagy L.G."/>
            <person name="Martin F.M."/>
        </authorList>
    </citation>
    <scope>NUCLEOTIDE SEQUENCE</scope>
    <source>
        <strain evidence="2">Prilba</strain>
    </source>
</reference>
<gene>
    <name evidence="2" type="ORF">DFH94DRAFT_744856</name>
</gene>
<keyword evidence="3" id="KW-1185">Reference proteome</keyword>
<feature type="chain" id="PRO_5040423218" description="Secreted protein" evidence="1">
    <location>
        <begin position="18"/>
        <end position="90"/>
    </location>
</feature>
<dbReference type="Proteomes" id="UP000759537">
    <property type="component" value="Unassembled WGS sequence"/>
</dbReference>
<evidence type="ECO:0000313" key="2">
    <source>
        <dbReference type="EMBL" id="KAF8479633.1"/>
    </source>
</evidence>
<name>A0A9P5MV72_9AGAM</name>
<accession>A0A9P5MV72</accession>
<reference evidence="2" key="1">
    <citation type="submission" date="2019-10" db="EMBL/GenBank/DDBJ databases">
        <authorList>
            <consortium name="DOE Joint Genome Institute"/>
            <person name="Kuo A."/>
            <person name="Miyauchi S."/>
            <person name="Kiss E."/>
            <person name="Drula E."/>
            <person name="Kohler A."/>
            <person name="Sanchez-Garcia M."/>
            <person name="Andreopoulos B."/>
            <person name="Barry K.W."/>
            <person name="Bonito G."/>
            <person name="Buee M."/>
            <person name="Carver A."/>
            <person name="Chen C."/>
            <person name="Cichocki N."/>
            <person name="Clum A."/>
            <person name="Culley D."/>
            <person name="Crous P.W."/>
            <person name="Fauchery L."/>
            <person name="Girlanda M."/>
            <person name="Hayes R."/>
            <person name="Keri Z."/>
            <person name="LaButti K."/>
            <person name="Lipzen A."/>
            <person name="Lombard V."/>
            <person name="Magnuson J."/>
            <person name="Maillard F."/>
            <person name="Morin E."/>
            <person name="Murat C."/>
            <person name="Nolan M."/>
            <person name="Ohm R."/>
            <person name="Pangilinan J."/>
            <person name="Pereira M."/>
            <person name="Perotto S."/>
            <person name="Peter M."/>
            <person name="Riley R."/>
            <person name="Sitrit Y."/>
            <person name="Stielow B."/>
            <person name="Szollosi G."/>
            <person name="Zifcakova L."/>
            <person name="Stursova M."/>
            <person name="Spatafora J.W."/>
            <person name="Tedersoo L."/>
            <person name="Vaario L.-M."/>
            <person name="Yamada A."/>
            <person name="Yan M."/>
            <person name="Wang P."/>
            <person name="Xu J."/>
            <person name="Bruns T."/>
            <person name="Baldrian P."/>
            <person name="Vilgalys R."/>
            <person name="Henrissat B."/>
            <person name="Grigoriev I.V."/>
            <person name="Hibbett D."/>
            <person name="Nagy L.G."/>
            <person name="Martin F.M."/>
        </authorList>
    </citation>
    <scope>NUCLEOTIDE SEQUENCE</scope>
    <source>
        <strain evidence="2">Prilba</strain>
    </source>
</reference>
<feature type="signal peptide" evidence="1">
    <location>
        <begin position="1"/>
        <end position="17"/>
    </location>
</feature>